<dbReference type="Proteomes" id="UP000594749">
    <property type="component" value="Chromosome"/>
</dbReference>
<evidence type="ECO:0000259" key="1">
    <source>
        <dbReference type="Pfam" id="PF01882"/>
    </source>
</evidence>
<evidence type="ECO:0000313" key="2">
    <source>
        <dbReference type="EMBL" id="QOQ87402.1"/>
    </source>
</evidence>
<dbReference type="OrthoDB" id="9776116at2"/>
<dbReference type="AlphaFoldDB" id="A0A7M1LFM3"/>
<dbReference type="InterPro" id="IPR002881">
    <property type="entry name" value="DUF58"/>
</dbReference>
<name>A0A7M1LFM3_9BACT</name>
<feature type="domain" description="DUF58" evidence="1">
    <location>
        <begin position="37"/>
        <end position="242"/>
    </location>
</feature>
<evidence type="ECO:0000313" key="3">
    <source>
        <dbReference type="Proteomes" id="UP000594749"/>
    </source>
</evidence>
<gene>
    <name evidence="2" type="ORF">IMC76_00860</name>
</gene>
<accession>A0A7M1LFM3</accession>
<dbReference type="PANTHER" id="PTHR33608">
    <property type="entry name" value="BLL2464 PROTEIN"/>
    <property type="match status" value="1"/>
</dbReference>
<dbReference type="PANTHER" id="PTHR33608:SF6">
    <property type="entry name" value="BLL2464 PROTEIN"/>
    <property type="match status" value="1"/>
</dbReference>
<keyword evidence="3" id="KW-1185">Reference proteome</keyword>
<proteinExistence type="predicted"/>
<dbReference type="EMBL" id="CP063078">
    <property type="protein sequence ID" value="QOQ87402.1"/>
    <property type="molecule type" value="Genomic_DNA"/>
</dbReference>
<protein>
    <submittedName>
        <fullName evidence="2">DUF58 domain-containing protein</fullName>
    </submittedName>
</protein>
<organism evidence="2 3">
    <name type="scientific">Campylobacter corcagiensis</name>
    <dbReference type="NCBI Taxonomy" id="1448857"/>
    <lineage>
        <taxon>Bacteria</taxon>
        <taxon>Pseudomonadati</taxon>
        <taxon>Campylobacterota</taxon>
        <taxon>Epsilonproteobacteria</taxon>
        <taxon>Campylobacterales</taxon>
        <taxon>Campylobacteraceae</taxon>
        <taxon>Campylobacter</taxon>
    </lineage>
</organism>
<sequence>MQRAKEIFLKAKKDVTNLNFGLSLSKFGSDGLDFSEIRDYSNDDVKKINWKATARSMELKSNVFNETKQLNIVIAFMLSGSLNFGSSRLKFDLAVEILALLGLASVISKNAVYPYVFSQKLEFFTEPLFSEDGIFELVNTVLNTQILGKKPNFKALCDAINLAHKKRSMIFIISDFLEDSVGISEIAYYNDVYALCIRDRAEEDISMFGELNFIDPTNFSAFKTNIDKGISKRYKELLKSHDDKIREHFLQNSVSFTKFYSDDDIVHKFLGLMR</sequence>
<reference evidence="2 3" key="1">
    <citation type="submission" date="2020-10" db="EMBL/GenBank/DDBJ databases">
        <title>Campylobacter and Helicobacter PacBio genomes.</title>
        <authorList>
            <person name="Lane C."/>
        </authorList>
    </citation>
    <scope>NUCLEOTIDE SEQUENCE [LARGE SCALE GENOMIC DNA]</scope>
    <source>
        <strain evidence="2 3">2016D-0077</strain>
    </source>
</reference>
<dbReference type="Pfam" id="PF01882">
    <property type="entry name" value="DUF58"/>
    <property type="match status" value="1"/>
</dbReference>
<dbReference type="RefSeq" id="WP_025802964.1">
    <property type="nucleotide sequence ID" value="NZ_CP053842.1"/>
</dbReference>